<organism evidence="2 3">
    <name type="scientific">Coprinopsis marcescibilis</name>
    <name type="common">Agaric fungus</name>
    <name type="synonym">Psathyrella marcescibilis</name>
    <dbReference type="NCBI Taxonomy" id="230819"/>
    <lineage>
        <taxon>Eukaryota</taxon>
        <taxon>Fungi</taxon>
        <taxon>Dikarya</taxon>
        <taxon>Basidiomycota</taxon>
        <taxon>Agaricomycotina</taxon>
        <taxon>Agaricomycetes</taxon>
        <taxon>Agaricomycetidae</taxon>
        <taxon>Agaricales</taxon>
        <taxon>Agaricineae</taxon>
        <taxon>Psathyrellaceae</taxon>
        <taxon>Coprinopsis</taxon>
    </lineage>
</organism>
<protein>
    <submittedName>
        <fullName evidence="2">Uncharacterized protein</fullName>
    </submittedName>
</protein>
<gene>
    <name evidence="2" type="ORF">FA15DRAFT_761260</name>
</gene>
<proteinExistence type="predicted"/>
<reference evidence="2 3" key="1">
    <citation type="journal article" date="2019" name="Nat. Ecol. Evol.">
        <title>Megaphylogeny resolves global patterns of mushroom evolution.</title>
        <authorList>
            <person name="Varga T."/>
            <person name="Krizsan K."/>
            <person name="Foldi C."/>
            <person name="Dima B."/>
            <person name="Sanchez-Garcia M."/>
            <person name="Sanchez-Ramirez S."/>
            <person name="Szollosi G.J."/>
            <person name="Szarkandi J.G."/>
            <person name="Papp V."/>
            <person name="Albert L."/>
            <person name="Andreopoulos W."/>
            <person name="Angelini C."/>
            <person name="Antonin V."/>
            <person name="Barry K.W."/>
            <person name="Bougher N.L."/>
            <person name="Buchanan P."/>
            <person name="Buyck B."/>
            <person name="Bense V."/>
            <person name="Catcheside P."/>
            <person name="Chovatia M."/>
            <person name="Cooper J."/>
            <person name="Damon W."/>
            <person name="Desjardin D."/>
            <person name="Finy P."/>
            <person name="Geml J."/>
            <person name="Haridas S."/>
            <person name="Hughes K."/>
            <person name="Justo A."/>
            <person name="Karasinski D."/>
            <person name="Kautmanova I."/>
            <person name="Kiss B."/>
            <person name="Kocsube S."/>
            <person name="Kotiranta H."/>
            <person name="LaButti K.M."/>
            <person name="Lechner B.E."/>
            <person name="Liimatainen K."/>
            <person name="Lipzen A."/>
            <person name="Lukacs Z."/>
            <person name="Mihaltcheva S."/>
            <person name="Morgado L.N."/>
            <person name="Niskanen T."/>
            <person name="Noordeloos M.E."/>
            <person name="Ohm R.A."/>
            <person name="Ortiz-Santana B."/>
            <person name="Ovrebo C."/>
            <person name="Racz N."/>
            <person name="Riley R."/>
            <person name="Savchenko A."/>
            <person name="Shiryaev A."/>
            <person name="Soop K."/>
            <person name="Spirin V."/>
            <person name="Szebenyi C."/>
            <person name="Tomsovsky M."/>
            <person name="Tulloss R.E."/>
            <person name="Uehling J."/>
            <person name="Grigoriev I.V."/>
            <person name="Vagvolgyi C."/>
            <person name="Papp T."/>
            <person name="Martin F.M."/>
            <person name="Miettinen O."/>
            <person name="Hibbett D.S."/>
            <person name="Nagy L.G."/>
        </authorList>
    </citation>
    <scope>NUCLEOTIDE SEQUENCE [LARGE SCALE GENOMIC DNA]</scope>
    <source>
        <strain evidence="2 3">CBS 121175</strain>
    </source>
</reference>
<dbReference type="AlphaFoldDB" id="A0A5C3KB38"/>
<dbReference type="Proteomes" id="UP000307440">
    <property type="component" value="Unassembled WGS sequence"/>
</dbReference>
<evidence type="ECO:0000313" key="3">
    <source>
        <dbReference type="Proteomes" id="UP000307440"/>
    </source>
</evidence>
<evidence type="ECO:0000256" key="1">
    <source>
        <dbReference type="SAM" id="MobiDB-lite"/>
    </source>
</evidence>
<feature type="region of interest" description="Disordered" evidence="1">
    <location>
        <begin position="1"/>
        <end position="24"/>
    </location>
</feature>
<dbReference type="EMBL" id="ML210598">
    <property type="protein sequence ID" value="TFK16947.1"/>
    <property type="molecule type" value="Genomic_DNA"/>
</dbReference>
<sequence length="108" mass="11851">MTQGKEDAELESQMKKKRGGKTATRVINPTRSVMPDVLNATIHGSHLQTAERIDNTYNFYGETDANQVPQLLGNPKGCAWDPSGTCLDGTRLIHIDAILLWATSLEVV</sequence>
<accession>A0A5C3KB38</accession>
<name>A0A5C3KB38_COPMA</name>
<keyword evidence="3" id="KW-1185">Reference proteome</keyword>
<dbReference type="OrthoDB" id="3026932at2759"/>
<evidence type="ECO:0000313" key="2">
    <source>
        <dbReference type="EMBL" id="TFK16947.1"/>
    </source>
</evidence>